<dbReference type="Proteomes" id="UP000195447">
    <property type="component" value="Unassembled WGS sequence"/>
</dbReference>
<reference evidence="2" key="1">
    <citation type="submission" date="2017-04" db="EMBL/GenBank/DDBJ databases">
        <title>Function of individual gut microbiota members based on whole genome sequencing of pure cultures obtained from chicken caecum.</title>
        <authorList>
            <person name="Medvecky M."/>
            <person name="Cejkova D."/>
            <person name="Polansky O."/>
            <person name="Karasova D."/>
            <person name="Kubasova T."/>
            <person name="Cizek A."/>
            <person name="Rychlik I."/>
        </authorList>
    </citation>
    <scope>NUCLEOTIDE SEQUENCE [LARGE SCALE GENOMIC DNA]</scope>
    <source>
        <strain evidence="2">An178</strain>
    </source>
</reference>
<dbReference type="AlphaFoldDB" id="A0A1Y4LWQ9"/>
<evidence type="ECO:0000313" key="1">
    <source>
        <dbReference type="EMBL" id="OUP60069.1"/>
    </source>
</evidence>
<evidence type="ECO:0000313" key="2">
    <source>
        <dbReference type="Proteomes" id="UP000195447"/>
    </source>
</evidence>
<dbReference type="EMBL" id="NFKM01000011">
    <property type="protein sequence ID" value="OUP60069.1"/>
    <property type="molecule type" value="Genomic_DNA"/>
</dbReference>
<accession>A0A1Y4LWQ9</accession>
<protein>
    <submittedName>
        <fullName evidence="1">Uncharacterized protein</fullName>
    </submittedName>
</protein>
<organism evidence="1 2">
    <name type="scientific">Faecalitalea cylindroides</name>
    <dbReference type="NCBI Taxonomy" id="39483"/>
    <lineage>
        <taxon>Bacteria</taxon>
        <taxon>Bacillati</taxon>
        <taxon>Bacillota</taxon>
        <taxon>Erysipelotrichia</taxon>
        <taxon>Erysipelotrichales</taxon>
        <taxon>Erysipelotrichaceae</taxon>
        <taxon>Faecalitalea</taxon>
    </lineage>
</organism>
<name>A0A1Y4LWQ9_9FIRM</name>
<gene>
    <name evidence="1" type="ORF">B5F14_06540</name>
</gene>
<proteinExistence type="predicted"/>
<comment type="caution">
    <text evidence="1">The sequence shown here is derived from an EMBL/GenBank/DDBJ whole genome shotgun (WGS) entry which is preliminary data.</text>
</comment>
<sequence>MNDDYGIKVKDAYVIGNVLISIDKTLKYYLALKAGLITKKEIAEYLNIDLDELEKGKYFL</sequence>
<keyword evidence="2" id="KW-1185">Reference proteome</keyword>
<dbReference type="RefSeq" id="WP_087158736.1">
    <property type="nucleotide sequence ID" value="NZ_JAXJNR010000009.1"/>
</dbReference>